<evidence type="ECO:0000313" key="2">
    <source>
        <dbReference type="EMBL" id="PWQ92192.1"/>
    </source>
</evidence>
<dbReference type="RefSeq" id="WP_109839896.1">
    <property type="nucleotide sequence ID" value="NZ_QGKM01000111.1"/>
</dbReference>
<dbReference type="AlphaFoldDB" id="A0A317C7U8"/>
<feature type="signal peptide" evidence="1">
    <location>
        <begin position="1"/>
        <end position="29"/>
    </location>
</feature>
<dbReference type="NCBIfam" id="TIGR01451">
    <property type="entry name" value="B_ant_repeat"/>
    <property type="match status" value="1"/>
</dbReference>
<keyword evidence="1" id="KW-0732">Signal</keyword>
<name>A0A317C7U8_9GAMM</name>
<evidence type="ECO:0000313" key="3">
    <source>
        <dbReference type="Proteomes" id="UP000245539"/>
    </source>
</evidence>
<evidence type="ECO:0008006" key="4">
    <source>
        <dbReference type="Google" id="ProtNLM"/>
    </source>
</evidence>
<dbReference type="Proteomes" id="UP000245539">
    <property type="component" value="Unassembled WGS sequence"/>
</dbReference>
<protein>
    <recommendedName>
        <fullName evidence="4">DUF11 domain-containing protein</fullName>
    </recommendedName>
</protein>
<evidence type="ECO:0000256" key="1">
    <source>
        <dbReference type="SAM" id="SignalP"/>
    </source>
</evidence>
<reference evidence="2 3" key="1">
    <citation type="submission" date="2018-05" db="EMBL/GenBank/DDBJ databases">
        <title>Leucothrix arctica sp. nov., isolated from Arctic seawater.</title>
        <authorList>
            <person name="Choi A."/>
            <person name="Baek K."/>
        </authorList>
    </citation>
    <scope>NUCLEOTIDE SEQUENCE [LARGE SCALE GENOMIC DNA]</scope>
    <source>
        <strain evidence="2 3">JCM 18388</strain>
    </source>
</reference>
<organism evidence="2 3">
    <name type="scientific">Leucothrix pacifica</name>
    <dbReference type="NCBI Taxonomy" id="1247513"/>
    <lineage>
        <taxon>Bacteria</taxon>
        <taxon>Pseudomonadati</taxon>
        <taxon>Pseudomonadota</taxon>
        <taxon>Gammaproteobacteria</taxon>
        <taxon>Thiotrichales</taxon>
        <taxon>Thiotrichaceae</taxon>
        <taxon>Leucothrix</taxon>
    </lineage>
</organism>
<sequence length="335" mass="35486">MLRTLKTSIGSYNAVYLASSFLLTMNAWGAGTPAGTAIHNHVEVSYQVGDDPNVLHTEKADHSFVVSELIRSNVSALEPQGIGTATPAQNAVLSYQVTNTGNGQESFLLTTEAGLPDQFQPEVTGLWIETNGQPGWQADDTLYVPTSGGIPLAADQSETVYVVSDIPADIEDESRSDVALVSTAATTKANLELAGGSLPTGGDGGIEAVIAQDNAKHQDSSHYTVSTVKVDVEKSIVSISDPYGGELSMPGSEVTYKIRVVASGSGTANDLVIEDAVPESMNYKLNSLKMNGSHLTDHSDSDTGWFDDLQRIAFFTPGTIVAPATHEYTLTYIIE</sequence>
<proteinExistence type="predicted"/>
<keyword evidence="3" id="KW-1185">Reference proteome</keyword>
<comment type="caution">
    <text evidence="2">The sequence shown here is derived from an EMBL/GenBank/DDBJ whole genome shotgun (WGS) entry which is preliminary data.</text>
</comment>
<dbReference type="InterPro" id="IPR047589">
    <property type="entry name" value="DUF11_rpt"/>
</dbReference>
<feature type="chain" id="PRO_5016336471" description="DUF11 domain-containing protein" evidence="1">
    <location>
        <begin position="30"/>
        <end position="335"/>
    </location>
</feature>
<dbReference type="OrthoDB" id="8455960at2"/>
<accession>A0A317C7U8</accession>
<dbReference type="EMBL" id="QGKM01000111">
    <property type="protein sequence ID" value="PWQ92192.1"/>
    <property type="molecule type" value="Genomic_DNA"/>
</dbReference>
<gene>
    <name evidence="2" type="ORF">DKW60_22465</name>
</gene>